<dbReference type="Gene3D" id="3.90.420.10">
    <property type="entry name" value="Oxidoreductase, molybdopterin-binding domain"/>
    <property type="match status" value="1"/>
</dbReference>
<dbReference type="InterPro" id="IPR000572">
    <property type="entry name" value="OxRdtase_Mopterin-bd_dom"/>
</dbReference>
<feature type="signal peptide" evidence="1">
    <location>
        <begin position="1"/>
        <end position="22"/>
    </location>
</feature>
<evidence type="ECO:0000259" key="2">
    <source>
        <dbReference type="Pfam" id="PF00174"/>
    </source>
</evidence>
<dbReference type="RefSeq" id="WP_023850338.1">
    <property type="nucleotide sequence ID" value="NZ_CP047166.1"/>
</dbReference>
<protein>
    <submittedName>
        <fullName evidence="3">Molybdopterin-dependent oxidoreductase</fullName>
    </submittedName>
</protein>
<reference evidence="3 4" key="1">
    <citation type="submission" date="2019-12" db="EMBL/GenBank/DDBJ databases">
        <title>Complete Genome Sequence of a Quorum-Sensing Bacterium,Rhodobacteraceae bacterium C31, Isolated from a marine microalgae symbiotic bacteria.</title>
        <authorList>
            <person name="Zhang Y."/>
        </authorList>
    </citation>
    <scope>NUCLEOTIDE SEQUENCE [LARGE SCALE GENOMIC DNA]</scope>
    <source>
        <strain evidence="3 4">C31</strain>
    </source>
</reference>
<keyword evidence="4" id="KW-1185">Reference proteome</keyword>
<name>A0ABX7FBU8_9RHOB</name>
<sequence length="170" mass="18370">MFKFTHLVALLLSLCSLATATAAETLPAPEGPVLLTVSDNIAVTNIGETAQFDLAMLQALGETEIVTDTIWTPGTHRFTGVLLDTLLGAVGAQGARLQATAINDYTVEIPATDATAQGPIIAYAMDGKPMSRRDKGPLWVIYPYAADPQYRTEVIYSRSIWQLDRMTVVE</sequence>
<gene>
    <name evidence="3" type="ORF">GQA70_18045</name>
</gene>
<dbReference type="Proteomes" id="UP000596387">
    <property type="component" value="Chromosome"/>
</dbReference>
<organism evidence="3 4">
    <name type="scientific">Ponticoccus alexandrii</name>
    <dbReference type="NCBI Taxonomy" id="1943633"/>
    <lineage>
        <taxon>Bacteria</taxon>
        <taxon>Pseudomonadati</taxon>
        <taxon>Pseudomonadota</taxon>
        <taxon>Alphaproteobacteria</taxon>
        <taxon>Rhodobacterales</taxon>
        <taxon>Roseobacteraceae</taxon>
        <taxon>Ponticoccus</taxon>
    </lineage>
</organism>
<evidence type="ECO:0000256" key="1">
    <source>
        <dbReference type="SAM" id="SignalP"/>
    </source>
</evidence>
<feature type="domain" description="Oxidoreductase molybdopterin-binding" evidence="2">
    <location>
        <begin position="70"/>
        <end position="143"/>
    </location>
</feature>
<evidence type="ECO:0000313" key="3">
    <source>
        <dbReference type="EMBL" id="QRF68040.1"/>
    </source>
</evidence>
<dbReference type="EMBL" id="CP047166">
    <property type="protein sequence ID" value="QRF68040.1"/>
    <property type="molecule type" value="Genomic_DNA"/>
</dbReference>
<keyword evidence="1" id="KW-0732">Signal</keyword>
<proteinExistence type="predicted"/>
<dbReference type="Pfam" id="PF00174">
    <property type="entry name" value="Oxidored_molyb"/>
    <property type="match status" value="1"/>
</dbReference>
<dbReference type="SUPFAM" id="SSF56524">
    <property type="entry name" value="Oxidoreductase molybdopterin-binding domain"/>
    <property type="match status" value="1"/>
</dbReference>
<evidence type="ECO:0000313" key="4">
    <source>
        <dbReference type="Proteomes" id="UP000596387"/>
    </source>
</evidence>
<feature type="chain" id="PRO_5045540914" evidence="1">
    <location>
        <begin position="23"/>
        <end position="170"/>
    </location>
</feature>
<accession>A0ABX7FBU8</accession>
<dbReference type="InterPro" id="IPR036374">
    <property type="entry name" value="OxRdtase_Mopterin-bd_sf"/>
</dbReference>